<keyword evidence="2" id="KW-0732">Signal</keyword>
<evidence type="ECO:0000313" key="10">
    <source>
        <dbReference type="RefSeq" id="XP_022253087.1"/>
    </source>
</evidence>
<feature type="domain" description="Ig-like" evidence="8">
    <location>
        <begin position="271"/>
        <end position="366"/>
    </location>
</feature>
<keyword evidence="1" id="KW-0433">Leucine-rich repeat</keyword>
<dbReference type="SMART" id="SM00408">
    <property type="entry name" value="IGc2"/>
    <property type="match status" value="1"/>
</dbReference>
<evidence type="ECO:0000256" key="4">
    <source>
        <dbReference type="ARBA" id="ARBA00023157"/>
    </source>
</evidence>
<name>A0ABM1TB31_LIMPO</name>
<dbReference type="GeneID" id="106468983"/>
<dbReference type="InterPro" id="IPR032675">
    <property type="entry name" value="LRR_dom_sf"/>
</dbReference>
<keyword evidence="5" id="KW-0325">Glycoprotein</keyword>
<keyword evidence="4" id="KW-1015">Disulfide bond</keyword>
<dbReference type="PROSITE" id="PS51450">
    <property type="entry name" value="LRR"/>
    <property type="match status" value="2"/>
</dbReference>
<keyword evidence="9" id="KW-1185">Reference proteome</keyword>
<dbReference type="InterPro" id="IPR003598">
    <property type="entry name" value="Ig_sub2"/>
</dbReference>
<dbReference type="InterPro" id="IPR007110">
    <property type="entry name" value="Ig-like_dom"/>
</dbReference>
<dbReference type="InterPro" id="IPR003599">
    <property type="entry name" value="Ig_sub"/>
</dbReference>
<evidence type="ECO:0000256" key="2">
    <source>
        <dbReference type="ARBA" id="ARBA00022729"/>
    </source>
</evidence>
<evidence type="ECO:0000313" key="11">
    <source>
        <dbReference type="RefSeq" id="XP_022253088.1"/>
    </source>
</evidence>
<gene>
    <name evidence="10 11" type="primary">LOC106468983</name>
</gene>
<accession>A0ABM1TB31</accession>
<dbReference type="InterPro" id="IPR003591">
    <property type="entry name" value="Leu-rich_rpt_typical-subtyp"/>
</dbReference>
<evidence type="ECO:0000256" key="7">
    <source>
        <dbReference type="SAM" id="Phobius"/>
    </source>
</evidence>
<feature type="region of interest" description="Disordered" evidence="6">
    <location>
        <begin position="618"/>
        <end position="641"/>
    </location>
</feature>
<proteinExistence type="predicted"/>
<evidence type="ECO:0000256" key="6">
    <source>
        <dbReference type="SAM" id="MobiDB-lite"/>
    </source>
</evidence>
<sequence>MLHSMQDTVRRSWALVLYITLGVCVVYSGAKKCPVVCSCIWKHGKETAECPHAGLKSVPGGISSSTQVLNLNENTIWRLPTKCFQRVGLVNLQKIYLSKCQLRDIHSHAFKHLFNLVELDLSHNFLDTVPSAAMSESRLLRKVDLSSNLISKIAEETFLNLTHLTFLNLSKCKIKVIESRAFQWLVKLESLHLQYNNLYNLPQDFSHTLAPLHSLELHHNPWLCDCELRGLRLWMINQKIPTAVSPRCNAPPHLKGFSWNTLELEDFACLPVFTSGEATVFATQGTNATLYCQVFSIPKSQLFWTSSRFYEFDAETEKYYTIKNENKGQSVSSTLTFNNVKVNSSGSYFCNAENKAGNISINITLVVKPLEPSSLIVLSGSELIGIVIGALLVGTILFILICFALLHRRQKRTNKRRAGASAMRKKYSLKVSIRGQEQTPFQNIAPQEGLSDSTNCISDGTISKKPELVNETDQNRDSEKSLSKSCVNVYDNPLPSYTNALNSPQKYTTLDNFHKRSGHCRRCSLASKSKHYNCSRTWQKRNQQRFLSEQELYFDEEDSSALYGYNVRGDEEDSSALYRYYVRRNSLDEECAFGYPTYESERQISRCVQFNIPQYGNYSRNRGSPDEGLGDEREVETDILD</sequence>
<dbReference type="SMART" id="SM00369">
    <property type="entry name" value="LRR_TYP"/>
    <property type="match status" value="6"/>
</dbReference>
<keyword evidence="7" id="KW-1133">Transmembrane helix</keyword>
<dbReference type="Proteomes" id="UP000694941">
    <property type="component" value="Unplaced"/>
</dbReference>
<dbReference type="SMART" id="SM00409">
    <property type="entry name" value="IG"/>
    <property type="match status" value="1"/>
</dbReference>
<dbReference type="PANTHER" id="PTHR24366:SF140">
    <property type="entry name" value="IP22191P"/>
    <property type="match status" value="1"/>
</dbReference>
<evidence type="ECO:0000256" key="1">
    <source>
        <dbReference type="ARBA" id="ARBA00022614"/>
    </source>
</evidence>
<dbReference type="Pfam" id="PF07679">
    <property type="entry name" value="I-set"/>
    <property type="match status" value="1"/>
</dbReference>
<keyword evidence="7" id="KW-0472">Membrane</keyword>
<dbReference type="Pfam" id="PF13855">
    <property type="entry name" value="LRR_8"/>
    <property type="match status" value="1"/>
</dbReference>
<dbReference type="SMART" id="SM00082">
    <property type="entry name" value="LRRCT"/>
    <property type="match status" value="1"/>
</dbReference>
<dbReference type="PANTHER" id="PTHR24366">
    <property type="entry name" value="IG(IMMUNOGLOBULIN) AND LRR(LEUCINE RICH REPEAT) DOMAINS"/>
    <property type="match status" value="1"/>
</dbReference>
<feature type="transmembrane region" description="Helical" evidence="7">
    <location>
        <begin position="383"/>
        <end position="406"/>
    </location>
</feature>
<dbReference type="Gene3D" id="2.60.40.10">
    <property type="entry name" value="Immunoglobulins"/>
    <property type="match status" value="1"/>
</dbReference>
<dbReference type="InterPro" id="IPR000483">
    <property type="entry name" value="Cys-rich_flank_reg_C"/>
</dbReference>
<reference evidence="10 11" key="1">
    <citation type="submission" date="2025-05" db="UniProtKB">
        <authorList>
            <consortium name="RefSeq"/>
        </authorList>
    </citation>
    <scope>IDENTIFICATION</scope>
    <source>
        <tissue evidence="10 11">Muscle</tissue>
    </source>
</reference>
<keyword evidence="3" id="KW-0677">Repeat</keyword>
<evidence type="ECO:0000256" key="5">
    <source>
        <dbReference type="ARBA" id="ARBA00023180"/>
    </source>
</evidence>
<protein>
    <submittedName>
        <fullName evidence="10 11">Leucine-rich repeat-containing protein 4C-like</fullName>
    </submittedName>
</protein>
<dbReference type="InterPro" id="IPR036179">
    <property type="entry name" value="Ig-like_dom_sf"/>
</dbReference>
<dbReference type="InterPro" id="IPR013783">
    <property type="entry name" value="Ig-like_fold"/>
</dbReference>
<dbReference type="SUPFAM" id="SSF48726">
    <property type="entry name" value="Immunoglobulin"/>
    <property type="match status" value="1"/>
</dbReference>
<dbReference type="RefSeq" id="XP_022253087.1">
    <property type="nucleotide sequence ID" value="XM_022397379.1"/>
</dbReference>
<organism evidence="9 10">
    <name type="scientific">Limulus polyphemus</name>
    <name type="common">Atlantic horseshoe crab</name>
    <dbReference type="NCBI Taxonomy" id="6850"/>
    <lineage>
        <taxon>Eukaryota</taxon>
        <taxon>Metazoa</taxon>
        <taxon>Ecdysozoa</taxon>
        <taxon>Arthropoda</taxon>
        <taxon>Chelicerata</taxon>
        <taxon>Merostomata</taxon>
        <taxon>Xiphosura</taxon>
        <taxon>Limulidae</taxon>
        <taxon>Limulus</taxon>
    </lineage>
</organism>
<dbReference type="SUPFAM" id="SSF52058">
    <property type="entry name" value="L domain-like"/>
    <property type="match status" value="1"/>
</dbReference>
<dbReference type="InterPro" id="IPR001611">
    <property type="entry name" value="Leu-rich_rpt"/>
</dbReference>
<evidence type="ECO:0000259" key="8">
    <source>
        <dbReference type="PROSITE" id="PS50835"/>
    </source>
</evidence>
<evidence type="ECO:0000313" key="9">
    <source>
        <dbReference type="Proteomes" id="UP000694941"/>
    </source>
</evidence>
<dbReference type="PROSITE" id="PS50835">
    <property type="entry name" value="IG_LIKE"/>
    <property type="match status" value="1"/>
</dbReference>
<keyword evidence="7" id="KW-0812">Transmembrane</keyword>
<dbReference type="Pfam" id="PF00560">
    <property type="entry name" value="LRR_1"/>
    <property type="match status" value="1"/>
</dbReference>
<feature type="transmembrane region" description="Helical" evidence="7">
    <location>
        <begin position="12"/>
        <end position="30"/>
    </location>
</feature>
<dbReference type="Gene3D" id="3.80.10.10">
    <property type="entry name" value="Ribonuclease Inhibitor"/>
    <property type="match status" value="2"/>
</dbReference>
<dbReference type="RefSeq" id="XP_022253088.1">
    <property type="nucleotide sequence ID" value="XM_022397380.1"/>
</dbReference>
<evidence type="ECO:0000256" key="3">
    <source>
        <dbReference type="ARBA" id="ARBA00022737"/>
    </source>
</evidence>
<dbReference type="InterPro" id="IPR013098">
    <property type="entry name" value="Ig_I-set"/>
</dbReference>